<reference evidence="2" key="1">
    <citation type="submission" date="2017-04" db="EMBL/GenBank/DDBJ databases">
        <authorList>
            <person name="Varghese N."/>
            <person name="Submissions S."/>
        </authorList>
    </citation>
    <scope>NUCLEOTIDE SEQUENCE [LARGE SCALE GENOMIC DNA]</scope>
    <source>
        <strain evidence="2">Dd16</strain>
    </source>
</reference>
<organism evidence="1 2">
    <name type="scientific">Allosphingosinicella indica</name>
    <dbReference type="NCBI Taxonomy" id="941907"/>
    <lineage>
        <taxon>Bacteria</taxon>
        <taxon>Pseudomonadati</taxon>
        <taxon>Pseudomonadota</taxon>
        <taxon>Alphaproteobacteria</taxon>
        <taxon>Sphingomonadales</taxon>
        <taxon>Sphingomonadaceae</taxon>
        <taxon>Allosphingosinicella</taxon>
    </lineage>
</organism>
<name>A0A1X7GIW1_9SPHN</name>
<keyword evidence="2" id="KW-1185">Reference proteome</keyword>
<dbReference type="RefSeq" id="WP_085218536.1">
    <property type="nucleotide sequence ID" value="NZ_LT840185.1"/>
</dbReference>
<evidence type="ECO:0000313" key="2">
    <source>
        <dbReference type="Proteomes" id="UP000192934"/>
    </source>
</evidence>
<dbReference type="OrthoDB" id="7432946at2"/>
<evidence type="ECO:0000313" key="1">
    <source>
        <dbReference type="EMBL" id="SMF70495.1"/>
    </source>
</evidence>
<sequence length="151" mass="16013">MMRAGTMTIDANRWEPFTTIIEFLGVAFTGATLQAQVRQKKDNPGAALVDLTTVTNPNTEGLRLIYAGSATVADHIAAGRLSGVPDGMGAGDTTALSLVGMRINEATMEALPPAKEIGADLTLFWDMQITQGGAKRRWLEGPFNVLAGVTH</sequence>
<dbReference type="AlphaFoldDB" id="A0A1X7GIW1"/>
<gene>
    <name evidence="1" type="ORF">SAMN06295910_1884</name>
</gene>
<dbReference type="EMBL" id="LT840185">
    <property type="protein sequence ID" value="SMF70495.1"/>
    <property type="molecule type" value="Genomic_DNA"/>
</dbReference>
<dbReference type="Proteomes" id="UP000192934">
    <property type="component" value="Chromosome I"/>
</dbReference>
<dbReference type="STRING" id="941907.SAMN06295910_1884"/>
<accession>A0A1X7GIW1</accession>
<proteinExistence type="predicted"/>
<protein>
    <submittedName>
        <fullName evidence="1">Uncharacterized protein</fullName>
    </submittedName>
</protein>